<dbReference type="InterPro" id="IPR003591">
    <property type="entry name" value="Leu-rich_rpt_typical-subtyp"/>
</dbReference>
<name>A0A9D4IRV7_DREPO</name>
<evidence type="ECO:0000256" key="5">
    <source>
        <dbReference type="SAM" id="Phobius"/>
    </source>
</evidence>
<dbReference type="SMART" id="SM00082">
    <property type="entry name" value="LRRCT"/>
    <property type="match status" value="1"/>
</dbReference>
<feature type="transmembrane region" description="Helical" evidence="5">
    <location>
        <begin position="290"/>
        <end position="316"/>
    </location>
</feature>
<keyword evidence="5" id="KW-1133">Transmembrane helix</keyword>
<evidence type="ECO:0000313" key="7">
    <source>
        <dbReference type="EMBL" id="KAH3782749.1"/>
    </source>
</evidence>
<dbReference type="EMBL" id="JAIWYP010000008">
    <property type="protein sequence ID" value="KAH3782749.1"/>
    <property type="molecule type" value="Genomic_DNA"/>
</dbReference>
<dbReference type="PANTHER" id="PTHR24366">
    <property type="entry name" value="IG(IMMUNOGLOBULIN) AND LRR(LEUCINE RICH REPEAT) DOMAINS"/>
    <property type="match status" value="1"/>
</dbReference>
<sequence>MIAYCDFPVWSPPLMDSQFSSPPGKVVLRDINGDIPSQAFSGLYNNGGNPGLQQISLDCGNTGLQTLTLHTDSMTPNLAWVTSMLITFCVSVVIEDSAFSAMTGLQKLSILGGNVSSISPTAFAGMTSLTTLELLSDIPAGLPVGLFDDLTELKTLDMADTKIYSLPAGIFDNLKKLETLKLKGTGLTSLPEHALLPLLSLNSLTLDENAWACDCGLQWLAEYLYDTSLATAKCGGPAALAGFDLARSLASLTCVPTTTTSATTVTTTTSAAALTTVVAVAQETSSDDTWWRYGLVGGASLALIVALVALCGCCYYRNQINDLKRRVNNHGPLPVKTSATKFASPIVSETRPSTNTVAGVTTVDEQPPPYTGRKSAAKVMPAAQTRRHNAWDNYPWTISGW</sequence>
<keyword evidence="5" id="KW-0472">Membrane</keyword>
<dbReference type="Pfam" id="PF13855">
    <property type="entry name" value="LRR_8"/>
    <property type="match status" value="1"/>
</dbReference>
<evidence type="ECO:0000256" key="2">
    <source>
        <dbReference type="ARBA" id="ARBA00022729"/>
    </source>
</evidence>
<gene>
    <name evidence="7" type="ORF">DPMN_160668</name>
</gene>
<accession>A0A9D4IRV7</accession>
<dbReference type="InterPro" id="IPR000483">
    <property type="entry name" value="Cys-rich_flank_reg_C"/>
</dbReference>
<keyword evidence="5" id="KW-0812">Transmembrane</keyword>
<keyword evidence="3" id="KW-0677">Repeat</keyword>
<dbReference type="AlphaFoldDB" id="A0A9D4IRV7"/>
<dbReference type="InterPro" id="IPR032675">
    <property type="entry name" value="LRR_dom_sf"/>
</dbReference>
<dbReference type="Gene3D" id="3.80.10.10">
    <property type="entry name" value="Ribonuclease Inhibitor"/>
    <property type="match status" value="1"/>
</dbReference>
<evidence type="ECO:0000256" key="1">
    <source>
        <dbReference type="ARBA" id="ARBA00022614"/>
    </source>
</evidence>
<evidence type="ECO:0000256" key="4">
    <source>
        <dbReference type="SAM" id="MobiDB-lite"/>
    </source>
</evidence>
<evidence type="ECO:0000313" key="8">
    <source>
        <dbReference type="Proteomes" id="UP000828390"/>
    </source>
</evidence>
<organism evidence="7 8">
    <name type="scientific">Dreissena polymorpha</name>
    <name type="common">Zebra mussel</name>
    <name type="synonym">Mytilus polymorpha</name>
    <dbReference type="NCBI Taxonomy" id="45954"/>
    <lineage>
        <taxon>Eukaryota</taxon>
        <taxon>Metazoa</taxon>
        <taxon>Spiralia</taxon>
        <taxon>Lophotrochozoa</taxon>
        <taxon>Mollusca</taxon>
        <taxon>Bivalvia</taxon>
        <taxon>Autobranchia</taxon>
        <taxon>Heteroconchia</taxon>
        <taxon>Euheterodonta</taxon>
        <taxon>Imparidentia</taxon>
        <taxon>Neoheterodontei</taxon>
        <taxon>Myida</taxon>
        <taxon>Dreissenoidea</taxon>
        <taxon>Dreissenidae</taxon>
        <taxon>Dreissena</taxon>
    </lineage>
</organism>
<dbReference type="Proteomes" id="UP000828390">
    <property type="component" value="Unassembled WGS sequence"/>
</dbReference>
<reference evidence="7" key="2">
    <citation type="submission" date="2020-11" db="EMBL/GenBank/DDBJ databases">
        <authorList>
            <person name="McCartney M.A."/>
            <person name="Auch B."/>
            <person name="Kono T."/>
            <person name="Mallez S."/>
            <person name="Becker A."/>
            <person name="Gohl D.M."/>
            <person name="Silverstein K.A.T."/>
            <person name="Koren S."/>
            <person name="Bechman K.B."/>
            <person name="Herman A."/>
            <person name="Abrahante J.E."/>
            <person name="Garbe J."/>
        </authorList>
    </citation>
    <scope>NUCLEOTIDE SEQUENCE</scope>
    <source>
        <strain evidence="7">Duluth1</strain>
        <tissue evidence="7">Whole animal</tissue>
    </source>
</reference>
<keyword evidence="8" id="KW-1185">Reference proteome</keyword>
<keyword evidence="2" id="KW-0732">Signal</keyword>
<dbReference type="SUPFAM" id="SSF52058">
    <property type="entry name" value="L domain-like"/>
    <property type="match status" value="1"/>
</dbReference>
<proteinExistence type="predicted"/>
<feature type="domain" description="LRRCT" evidence="6">
    <location>
        <begin position="209"/>
        <end position="255"/>
    </location>
</feature>
<dbReference type="SMART" id="SM00369">
    <property type="entry name" value="LRR_TYP"/>
    <property type="match status" value="3"/>
</dbReference>
<reference evidence="7" key="1">
    <citation type="journal article" date="2019" name="bioRxiv">
        <title>The Genome of the Zebra Mussel, Dreissena polymorpha: A Resource for Invasive Species Research.</title>
        <authorList>
            <person name="McCartney M.A."/>
            <person name="Auch B."/>
            <person name="Kono T."/>
            <person name="Mallez S."/>
            <person name="Zhang Y."/>
            <person name="Obille A."/>
            <person name="Becker A."/>
            <person name="Abrahante J.E."/>
            <person name="Garbe J."/>
            <person name="Badalamenti J.P."/>
            <person name="Herman A."/>
            <person name="Mangelson H."/>
            <person name="Liachko I."/>
            <person name="Sullivan S."/>
            <person name="Sone E.D."/>
            <person name="Koren S."/>
            <person name="Silverstein K.A.T."/>
            <person name="Beckman K.B."/>
            <person name="Gohl D.M."/>
        </authorList>
    </citation>
    <scope>NUCLEOTIDE SEQUENCE</scope>
    <source>
        <strain evidence="7">Duluth1</strain>
        <tissue evidence="7">Whole animal</tissue>
    </source>
</reference>
<evidence type="ECO:0000256" key="3">
    <source>
        <dbReference type="ARBA" id="ARBA00022737"/>
    </source>
</evidence>
<comment type="caution">
    <text evidence="7">The sequence shown here is derived from an EMBL/GenBank/DDBJ whole genome shotgun (WGS) entry which is preliminary data.</text>
</comment>
<dbReference type="InterPro" id="IPR001611">
    <property type="entry name" value="Leu-rich_rpt"/>
</dbReference>
<feature type="region of interest" description="Disordered" evidence="4">
    <location>
        <begin position="353"/>
        <end position="374"/>
    </location>
</feature>
<evidence type="ECO:0000259" key="6">
    <source>
        <dbReference type="SMART" id="SM00082"/>
    </source>
</evidence>
<keyword evidence="1" id="KW-0433">Leucine-rich repeat</keyword>
<protein>
    <recommendedName>
        <fullName evidence="6">LRRCT domain-containing protein</fullName>
    </recommendedName>
</protein>
<dbReference type="PANTHER" id="PTHR24366:SF96">
    <property type="entry name" value="LEUCINE RICH REPEAT CONTAINING 53"/>
    <property type="match status" value="1"/>
</dbReference>